<name>A0A1H2PV83_9BURK</name>
<dbReference type="RefSeq" id="WP_091912605.1">
    <property type="nucleotide sequence ID" value="NZ_FNLO01000015.1"/>
</dbReference>
<dbReference type="EMBL" id="FNLO01000015">
    <property type="protein sequence ID" value="SDV51156.1"/>
    <property type="molecule type" value="Genomic_DNA"/>
</dbReference>
<keyword evidence="4 6" id="KW-1133">Transmembrane helix</keyword>
<keyword evidence="2" id="KW-1003">Cell membrane</keyword>
<feature type="transmembrane region" description="Helical" evidence="6">
    <location>
        <begin position="105"/>
        <end position="128"/>
    </location>
</feature>
<reference evidence="9" key="1">
    <citation type="submission" date="2016-09" db="EMBL/GenBank/DDBJ databases">
        <authorList>
            <person name="Varghese N."/>
            <person name="Submissions S."/>
        </authorList>
    </citation>
    <scope>NUCLEOTIDE SEQUENCE [LARGE SCALE GENOMIC DNA]</scope>
    <source>
        <strain evidence="9">JS23</strain>
    </source>
</reference>
<dbReference type="GO" id="GO:0005886">
    <property type="term" value="C:plasma membrane"/>
    <property type="evidence" value="ECO:0007669"/>
    <property type="project" value="UniProtKB-SubCell"/>
</dbReference>
<protein>
    <submittedName>
        <fullName evidence="8">Tight adherence protein C</fullName>
    </submittedName>
</protein>
<evidence type="ECO:0000256" key="2">
    <source>
        <dbReference type="ARBA" id="ARBA00022475"/>
    </source>
</evidence>
<evidence type="ECO:0000256" key="6">
    <source>
        <dbReference type="SAM" id="Phobius"/>
    </source>
</evidence>
<organism evidence="8 9">
    <name type="scientific">Chitinasiproducens palmae</name>
    <dbReference type="NCBI Taxonomy" id="1770053"/>
    <lineage>
        <taxon>Bacteria</taxon>
        <taxon>Pseudomonadati</taxon>
        <taxon>Pseudomonadota</taxon>
        <taxon>Betaproteobacteria</taxon>
        <taxon>Burkholderiales</taxon>
        <taxon>Burkholderiaceae</taxon>
        <taxon>Chitinasiproducens</taxon>
    </lineage>
</organism>
<evidence type="ECO:0000256" key="5">
    <source>
        <dbReference type="ARBA" id="ARBA00023136"/>
    </source>
</evidence>
<dbReference type="PANTHER" id="PTHR35007">
    <property type="entry name" value="INTEGRAL MEMBRANE PROTEIN-RELATED"/>
    <property type="match status" value="1"/>
</dbReference>
<proteinExistence type="predicted"/>
<accession>A0A1H2PV83</accession>
<dbReference type="InterPro" id="IPR018076">
    <property type="entry name" value="T2SS_GspF_dom"/>
</dbReference>
<sequence>MSALSAFSETTLASLACLALASAFLLIGAAVLARLHMQSRRRSALDRMLHAREAAAAASPAADWRQRVVEVGSRGAASGLGRQLVADDDRALLDRCGYDDPRGRALFFLSRAGLAVLLPLLGVVLFGGGSMMRWWAIVFFGFALGYMAPKFFLLRQASLRRRRADTELPLLVDLLRLLQGVGLGIDQSLQLIEDEMHGALPVLSYEIALAATQYRGGRARQQALQRFATVFRNDDLAAVASLIVQLDRFGGGVQEQLRQFGERVRERQRFEMKARAGKLTVKMTAVMVLTLLPALLVVTGGAGFLAVIRGLSRLGG</sequence>
<feature type="transmembrane region" description="Helical" evidence="6">
    <location>
        <begin position="134"/>
        <end position="153"/>
    </location>
</feature>
<gene>
    <name evidence="8" type="ORF">SAMN05216551_11573</name>
</gene>
<feature type="domain" description="Type II secretion system protein GspF" evidence="7">
    <location>
        <begin position="173"/>
        <end position="298"/>
    </location>
</feature>
<dbReference type="PANTHER" id="PTHR35007:SF2">
    <property type="entry name" value="PILUS ASSEMBLE PROTEIN"/>
    <property type="match status" value="1"/>
</dbReference>
<comment type="subcellular location">
    <subcellularLocation>
        <location evidence="1">Cell membrane</location>
        <topology evidence="1">Multi-pass membrane protein</topology>
    </subcellularLocation>
</comment>
<dbReference type="Pfam" id="PF00482">
    <property type="entry name" value="T2SSF"/>
    <property type="match status" value="1"/>
</dbReference>
<feature type="transmembrane region" description="Helical" evidence="6">
    <location>
        <begin position="12"/>
        <end position="33"/>
    </location>
</feature>
<evidence type="ECO:0000313" key="9">
    <source>
        <dbReference type="Proteomes" id="UP000243719"/>
    </source>
</evidence>
<keyword evidence="9" id="KW-1185">Reference proteome</keyword>
<dbReference type="STRING" id="1770053.SAMN05216551_11573"/>
<evidence type="ECO:0000256" key="1">
    <source>
        <dbReference type="ARBA" id="ARBA00004651"/>
    </source>
</evidence>
<keyword evidence="3 6" id="KW-0812">Transmembrane</keyword>
<dbReference type="OrthoDB" id="5952202at2"/>
<evidence type="ECO:0000313" key="8">
    <source>
        <dbReference type="EMBL" id="SDV51156.1"/>
    </source>
</evidence>
<dbReference type="AlphaFoldDB" id="A0A1H2PV83"/>
<evidence type="ECO:0000259" key="7">
    <source>
        <dbReference type="Pfam" id="PF00482"/>
    </source>
</evidence>
<evidence type="ECO:0000256" key="4">
    <source>
        <dbReference type="ARBA" id="ARBA00022989"/>
    </source>
</evidence>
<feature type="transmembrane region" description="Helical" evidence="6">
    <location>
        <begin position="285"/>
        <end position="308"/>
    </location>
</feature>
<keyword evidence="5 6" id="KW-0472">Membrane</keyword>
<dbReference type="Proteomes" id="UP000243719">
    <property type="component" value="Unassembled WGS sequence"/>
</dbReference>
<evidence type="ECO:0000256" key="3">
    <source>
        <dbReference type="ARBA" id="ARBA00022692"/>
    </source>
</evidence>